<sequence length="145" mass="16436">MSEVVLLRSLDSLPAIYRVLETETERVVALRFTGDSTASDCIFMDEVLMRTVARVHRFGVVYAVDLRLVPQAAQRFGVQPWRTFSLQFFFRARPLKVDAGTGDTAHLTRPVSSVRQMVDLFEVVYRQAKRGKWLAVAPFRLSTGA</sequence>
<comment type="subcellular location">
    <subcellularLocation>
        <location evidence="1">Nucleus</location>
    </subcellularLocation>
</comment>
<dbReference type="EMBL" id="VWRR01000016">
    <property type="protein sequence ID" value="KAF6001144.1"/>
    <property type="molecule type" value="Genomic_DNA"/>
</dbReference>
<dbReference type="PANTHER" id="PTHR12052">
    <property type="entry name" value="THIOREDOXIN-LIKE PROTEN 4A, 4B"/>
    <property type="match status" value="1"/>
</dbReference>
<name>A0A7J7IEL6_9RHOD</name>
<gene>
    <name evidence="6" type="primary">TXNL4B_1</name>
    <name evidence="6" type="ORF">F1559_003594</name>
</gene>
<dbReference type="Gene3D" id="3.40.30.10">
    <property type="entry name" value="Glutaredoxin"/>
    <property type="match status" value="1"/>
</dbReference>
<dbReference type="InterPro" id="IPR036249">
    <property type="entry name" value="Thioredoxin-like_sf"/>
</dbReference>
<organism evidence="6 7">
    <name type="scientific">Cyanidiococcus yangmingshanensis</name>
    <dbReference type="NCBI Taxonomy" id="2690220"/>
    <lineage>
        <taxon>Eukaryota</taxon>
        <taxon>Rhodophyta</taxon>
        <taxon>Bangiophyceae</taxon>
        <taxon>Cyanidiales</taxon>
        <taxon>Cyanidiaceae</taxon>
        <taxon>Cyanidiococcus</taxon>
    </lineage>
</organism>
<dbReference type="Pfam" id="PF02966">
    <property type="entry name" value="DIM1"/>
    <property type="match status" value="1"/>
</dbReference>
<evidence type="ECO:0000313" key="6">
    <source>
        <dbReference type="EMBL" id="KAF6001144.1"/>
    </source>
</evidence>
<dbReference type="SUPFAM" id="SSF52833">
    <property type="entry name" value="Thioredoxin-like"/>
    <property type="match status" value="1"/>
</dbReference>
<evidence type="ECO:0000256" key="1">
    <source>
        <dbReference type="ARBA" id="ARBA00004123"/>
    </source>
</evidence>
<evidence type="ECO:0000256" key="2">
    <source>
        <dbReference type="ARBA" id="ARBA00008241"/>
    </source>
</evidence>
<dbReference type="GO" id="GO:0000398">
    <property type="term" value="P:mRNA splicing, via spliceosome"/>
    <property type="evidence" value="ECO:0007669"/>
    <property type="project" value="InterPro"/>
</dbReference>
<keyword evidence="7" id="KW-1185">Reference proteome</keyword>
<comment type="similarity">
    <text evidence="2">Belongs to the DIM1 family.</text>
</comment>
<proteinExistence type="inferred from homology"/>
<reference evidence="6 7" key="1">
    <citation type="journal article" date="2020" name="J. Phycol.">
        <title>Comparative genome analysis reveals Cyanidiococcus gen. nov., a new extremophilic red algal genus sister to Cyanidioschyzon (Cyanidioschyzonaceae, Rhodophyta).</title>
        <authorList>
            <person name="Liu S.-L."/>
            <person name="Chiang Y.-R."/>
            <person name="Yoon H.S."/>
            <person name="Fu H.-Y."/>
        </authorList>
    </citation>
    <scope>NUCLEOTIDE SEQUENCE [LARGE SCALE GENOMIC DNA]</scope>
    <source>
        <strain evidence="6 7">THAL066</strain>
    </source>
</reference>
<evidence type="ECO:0000256" key="5">
    <source>
        <dbReference type="ARBA" id="ARBA00023242"/>
    </source>
</evidence>
<dbReference type="GO" id="GO:0046540">
    <property type="term" value="C:U4/U6 x U5 tri-snRNP complex"/>
    <property type="evidence" value="ECO:0007669"/>
    <property type="project" value="InterPro"/>
</dbReference>
<dbReference type="Proteomes" id="UP000530660">
    <property type="component" value="Unassembled WGS sequence"/>
</dbReference>
<protein>
    <submittedName>
        <fullName evidence="6">Thioredoxin-like protein 4B</fullName>
    </submittedName>
</protein>
<dbReference type="PANTHER" id="PTHR12052:SF5">
    <property type="entry name" value="THIOREDOXIN-LIKE PROTEIN 4A"/>
    <property type="match status" value="1"/>
</dbReference>
<keyword evidence="4" id="KW-0508">mRNA splicing</keyword>
<dbReference type="GO" id="GO:0005682">
    <property type="term" value="C:U5 snRNP"/>
    <property type="evidence" value="ECO:0007669"/>
    <property type="project" value="TreeGrafter"/>
</dbReference>
<dbReference type="OrthoDB" id="147752at2759"/>
<dbReference type="SMART" id="SM01410">
    <property type="entry name" value="DIM1"/>
    <property type="match status" value="1"/>
</dbReference>
<dbReference type="InterPro" id="IPR004123">
    <property type="entry name" value="Dim1"/>
</dbReference>
<evidence type="ECO:0000313" key="7">
    <source>
        <dbReference type="Proteomes" id="UP000530660"/>
    </source>
</evidence>
<keyword evidence="5" id="KW-0539">Nucleus</keyword>
<evidence type="ECO:0000256" key="4">
    <source>
        <dbReference type="ARBA" id="ARBA00023187"/>
    </source>
</evidence>
<comment type="caution">
    <text evidence="6">The sequence shown here is derived from an EMBL/GenBank/DDBJ whole genome shotgun (WGS) entry which is preliminary data.</text>
</comment>
<dbReference type="GO" id="GO:0005681">
    <property type="term" value="C:spliceosomal complex"/>
    <property type="evidence" value="ECO:0007669"/>
    <property type="project" value="TreeGrafter"/>
</dbReference>
<dbReference type="AlphaFoldDB" id="A0A7J7IEL6"/>
<accession>A0A7J7IEL6</accession>
<keyword evidence="3" id="KW-0507">mRNA processing</keyword>
<evidence type="ECO:0000256" key="3">
    <source>
        <dbReference type="ARBA" id="ARBA00022664"/>
    </source>
</evidence>